<dbReference type="PANTHER" id="PTHR43247">
    <property type="entry name" value="PHOSPHOSERINE AMINOTRANSFERASE"/>
    <property type="match status" value="1"/>
</dbReference>
<dbReference type="GO" id="GO:0030170">
    <property type="term" value="F:pyridoxal phosphate binding"/>
    <property type="evidence" value="ECO:0007669"/>
    <property type="project" value="UniProtKB-UniRule"/>
</dbReference>
<evidence type="ECO:0000256" key="5">
    <source>
        <dbReference type="ARBA" id="ARBA00022605"/>
    </source>
</evidence>
<reference evidence="14 15" key="1">
    <citation type="submission" date="2019-02" db="EMBL/GenBank/DDBJ databases">
        <authorList>
            <consortium name="Pathogen Informatics"/>
        </authorList>
    </citation>
    <scope>NUCLEOTIDE SEQUENCE [LARGE SCALE GENOMIC DNA]</scope>
    <source>
        <strain evidence="14 15">3012STDY7078512</strain>
    </source>
</reference>
<feature type="modified residue" description="N6-(pyridoxal phosphate)lysine" evidence="12">
    <location>
        <position position="238"/>
    </location>
</feature>
<dbReference type="UniPathway" id="UPA00135">
    <property type="reaction ID" value="UER00197"/>
</dbReference>
<gene>
    <name evidence="12 14" type="primary">serC</name>
    <name evidence="14" type="ORF">NCTC7812_00046</name>
</gene>
<evidence type="ECO:0000256" key="11">
    <source>
        <dbReference type="ARBA" id="ARBA00049007"/>
    </source>
</evidence>
<comment type="pathway">
    <text evidence="2 12">Amino-acid biosynthesis; L-serine biosynthesis; L-serine from 3-phospho-D-glycerate: step 2/3.</text>
</comment>
<comment type="catalytic activity">
    <reaction evidence="11 12">
        <text>O-phospho-L-serine + 2-oxoglutarate = 3-phosphooxypyruvate + L-glutamate</text>
        <dbReference type="Rhea" id="RHEA:14329"/>
        <dbReference type="ChEBI" id="CHEBI:16810"/>
        <dbReference type="ChEBI" id="CHEBI:18110"/>
        <dbReference type="ChEBI" id="CHEBI:29985"/>
        <dbReference type="ChEBI" id="CHEBI:57524"/>
        <dbReference type="EC" id="2.6.1.52"/>
    </reaction>
</comment>
<evidence type="ECO:0000256" key="4">
    <source>
        <dbReference type="ARBA" id="ARBA00022576"/>
    </source>
</evidence>
<comment type="subunit">
    <text evidence="12">Homodimer.</text>
</comment>
<dbReference type="GO" id="GO:0005737">
    <property type="term" value="C:cytoplasm"/>
    <property type="evidence" value="ECO:0007669"/>
    <property type="project" value="UniProtKB-SubCell"/>
</dbReference>
<keyword evidence="6 12" id="KW-0808">Transferase</keyword>
<feature type="domain" description="Aminotransferase class V" evidence="13">
    <location>
        <begin position="53"/>
        <end position="392"/>
    </location>
</feature>
<dbReference type="Gene3D" id="3.90.1150.10">
    <property type="entry name" value="Aspartate Aminotransferase, domain 1"/>
    <property type="match status" value="1"/>
</dbReference>
<comment type="catalytic activity">
    <reaction evidence="10 12">
        <text>4-(phosphooxy)-L-threonine + 2-oxoglutarate = (R)-3-hydroxy-2-oxo-4-phosphooxybutanoate + L-glutamate</text>
        <dbReference type="Rhea" id="RHEA:16573"/>
        <dbReference type="ChEBI" id="CHEBI:16810"/>
        <dbReference type="ChEBI" id="CHEBI:29985"/>
        <dbReference type="ChEBI" id="CHEBI:58452"/>
        <dbReference type="ChEBI" id="CHEBI:58538"/>
        <dbReference type="EC" id="2.6.1.52"/>
    </reaction>
</comment>
<dbReference type="InterPro" id="IPR022278">
    <property type="entry name" value="Pser_aminoTfrase"/>
</dbReference>
<evidence type="ECO:0000256" key="7">
    <source>
        <dbReference type="ARBA" id="ARBA00022898"/>
    </source>
</evidence>
<evidence type="ECO:0000256" key="8">
    <source>
        <dbReference type="ARBA" id="ARBA00023096"/>
    </source>
</evidence>
<proteinExistence type="inferred from homology"/>
<dbReference type="GO" id="GO:0004648">
    <property type="term" value="F:O-phospho-L-serine:2-oxoglutarate aminotransferase activity"/>
    <property type="evidence" value="ECO:0007669"/>
    <property type="project" value="UniProtKB-UniRule"/>
</dbReference>
<dbReference type="InterPro" id="IPR015421">
    <property type="entry name" value="PyrdxlP-dep_Trfase_major"/>
</dbReference>
<evidence type="ECO:0000256" key="3">
    <source>
        <dbReference type="ARBA" id="ARBA00006904"/>
    </source>
</evidence>
<accession>A0A449HZI2</accession>
<comment type="similarity">
    <text evidence="3 12">Belongs to the class-V pyridoxal-phosphate-dependent aminotransferase family. SerC subfamily.</text>
</comment>
<evidence type="ECO:0000256" key="1">
    <source>
        <dbReference type="ARBA" id="ARBA00004915"/>
    </source>
</evidence>
<keyword evidence="4 12" id="KW-0032">Aminotransferase</keyword>
<dbReference type="NCBIfam" id="NF003764">
    <property type="entry name" value="PRK05355.1"/>
    <property type="match status" value="1"/>
</dbReference>
<evidence type="ECO:0000256" key="12">
    <source>
        <dbReference type="HAMAP-Rule" id="MF_00160"/>
    </source>
</evidence>
<dbReference type="InterPro" id="IPR015424">
    <property type="entry name" value="PyrdxlP-dep_Trfase"/>
</dbReference>
<evidence type="ECO:0000256" key="9">
    <source>
        <dbReference type="ARBA" id="ARBA00023299"/>
    </source>
</evidence>
<feature type="binding site" evidence="12">
    <location>
        <begin position="279"/>
        <end position="280"/>
    </location>
    <ligand>
        <name>pyridoxal 5'-phosphate</name>
        <dbReference type="ChEBI" id="CHEBI:597326"/>
    </ligand>
</feature>
<evidence type="ECO:0000256" key="6">
    <source>
        <dbReference type="ARBA" id="ARBA00022679"/>
    </source>
</evidence>
<keyword evidence="9 12" id="KW-0718">Serine biosynthesis</keyword>
<comment type="pathway">
    <text evidence="1 12">Cofactor biosynthesis; pyridoxine 5'-phosphate biosynthesis; pyridoxine 5'-phosphate from D-erythrose 4-phosphate: step 3/5.</text>
</comment>
<feature type="binding site" evidence="12">
    <location>
        <begin position="123"/>
        <end position="124"/>
    </location>
    <ligand>
        <name>pyridoxal 5'-phosphate</name>
        <dbReference type="ChEBI" id="CHEBI:597326"/>
    </ligand>
</feature>
<dbReference type="GO" id="GO:0006564">
    <property type="term" value="P:L-serine biosynthetic process"/>
    <property type="evidence" value="ECO:0007669"/>
    <property type="project" value="UniProtKB-UniRule"/>
</dbReference>
<feature type="binding site" evidence="12">
    <location>
        <position position="237"/>
    </location>
    <ligand>
        <name>pyridoxal 5'-phosphate</name>
        <dbReference type="ChEBI" id="CHEBI:597326"/>
    </ligand>
</feature>
<dbReference type="PANTHER" id="PTHR43247:SF1">
    <property type="entry name" value="PHOSPHOSERINE AMINOTRANSFERASE"/>
    <property type="match status" value="1"/>
</dbReference>
<dbReference type="HAMAP" id="MF_00160">
    <property type="entry name" value="SerC_aminotrans_5"/>
    <property type="match status" value="1"/>
</dbReference>
<dbReference type="CDD" id="cd00611">
    <property type="entry name" value="PSAT_like"/>
    <property type="match status" value="1"/>
</dbReference>
<keyword evidence="7 12" id="KW-0663">Pyridoxal phosphate</keyword>
<evidence type="ECO:0000256" key="10">
    <source>
        <dbReference type="ARBA" id="ARBA00047630"/>
    </source>
</evidence>
<feature type="binding site" evidence="12">
    <location>
        <position position="147"/>
    </location>
    <ligand>
        <name>pyridoxal 5'-phosphate</name>
        <dbReference type="ChEBI" id="CHEBI:597326"/>
    </ligand>
</feature>
<keyword evidence="5 12" id="KW-0028">Amino-acid biosynthesis</keyword>
<evidence type="ECO:0000313" key="15">
    <source>
        <dbReference type="Proteomes" id="UP000396835"/>
    </source>
</evidence>
<feature type="binding site" evidence="12">
    <location>
        <position position="214"/>
    </location>
    <ligand>
        <name>pyridoxal 5'-phosphate</name>
        <dbReference type="ChEBI" id="CHEBI:597326"/>
    </ligand>
</feature>
<evidence type="ECO:0000313" key="14">
    <source>
        <dbReference type="EMBL" id="VFB12562.1"/>
    </source>
</evidence>
<dbReference type="Gene3D" id="3.40.640.10">
    <property type="entry name" value="Type I PLP-dependent aspartate aminotransferase-like (Major domain)"/>
    <property type="match status" value="1"/>
</dbReference>
<feature type="binding site" evidence="12">
    <location>
        <position position="195"/>
    </location>
    <ligand>
        <name>pyridoxal 5'-phosphate</name>
        <dbReference type="ChEBI" id="CHEBI:597326"/>
    </ligand>
</feature>
<dbReference type="EMBL" id="CAACYH010000002">
    <property type="protein sequence ID" value="VFB12562.1"/>
    <property type="molecule type" value="Genomic_DNA"/>
</dbReference>
<keyword evidence="8 12" id="KW-0664">Pyridoxine biosynthesis</keyword>
<dbReference type="Pfam" id="PF00266">
    <property type="entry name" value="Aminotran_5"/>
    <property type="match status" value="1"/>
</dbReference>
<evidence type="ECO:0000259" key="13">
    <source>
        <dbReference type="Pfam" id="PF00266"/>
    </source>
</evidence>
<evidence type="ECO:0000256" key="2">
    <source>
        <dbReference type="ARBA" id="ARBA00005099"/>
    </source>
</evidence>
<comment type="function">
    <text evidence="12">Catalyzes the reversible conversion of 3-phosphohydroxypyruvate to phosphoserine and of 3-hydroxy-2-oxo-4-phosphonooxybutanoate to phosphohydroxythreonine.</text>
</comment>
<name>A0A449HZI2_9BACE</name>
<dbReference type="FunFam" id="3.90.1150.10:FF:000006">
    <property type="entry name" value="Phosphoserine aminotransferase"/>
    <property type="match status" value="1"/>
</dbReference>
<dbReference type="InterPro" id="IPR015422">
    <property type="entry name" value="PyrdxlP-dep_Trfase_small"/>
</dbReference>
<sequence length="403" mass="45222">MYIPIKSKVNAEKNRNFIKKDLQCRNKSVISPCRKTSINELYNQNKLQMKKHNFNAGPSILPREVIEDTAKAVLDFNGSGLSLMEISHRAKDFQPVVDEAVALFKELLNIPEGYSVLFLGGGASLEFCMIPFNFLEKKAAYLNTGVWAKKAMKEAKGFGEVVEVASSAESTYTYIPKDYTIPADADYFHITTNNTIYGTELKEDLNVNVPMIADMSSDIFSRPIDVSKYICIYGGAQKNLAPAGVTFVIVKNDALGKVSRYIPTMLNYQTHIDGGSMFNTPPVLPIYSAMLTLRWIKAQGGVKEMERRAIEKADMLYAEIDRNKMFVGTAAKEDRSRMNICFVMSPEYKELEADFQKFATERGMVGIKGHRSVGGFRASCYNAMPKESVQALIDCMQEFEKLH</sequence>
<dbReference type="PIRSF" id="PIRSF000525">
    <property type="entry name" value="SerC"/>
    <property type="match status" value="1"/>
</dbReference>
<protein>
    <recommendedName>
        <fullName evidence="12">Phosphoserine aminotransferase</fullName>
        <ecNumber evidence="12">2.6.1.52</ecNumber>
    </recommendedName>
    <alternativeName>
        <fullName evidence="12">Phosphohydroxythreonine aminotransferase</fullName>
        <shortName evidence="12">PSAT</shortName>
    </alternativeName>
</protein>
<dbReference type="InterPro" id="IPR000192">
    <property type="entry name" value="Aminotrans_V_dom"/>
</dbReference>
<dbReference type="AlphaFoldDB" id="A0A449HZI2"/>
<dbReference type="NCBIfam" id="TIGR01364">
    <property type="entry name" value="serC_1"/>
    <property type="match status" value="1"/>
</dbReference>
<keyword evidence="12" id="KW-0963">Cytoplasm</keyword>
<dbReference type="UniPathway" id="UPA00244">
    <property type="reaction ID" value="UER00311"/>
</dbReference>
<dbReference type="GO" id="GO:0008615">
    <property type="term" value="P:pyridoxine biosynthetic process"/>
    <property type="evidence" value="ECO:0007669"/>
    <property type="project" value="UniProtKB-UniRule"/>
</dbReference>
<dbReference type="Proteomes" id="UP000396835">
    <property type="component" value="Unassembled WGS sequence"/>
</dbReference>
<feature type="binding site" evidence="12">
    <location>
        <position position="89"/>
    </location>
    <ligand>
        <name>L-glutamate</name>
        <dbReference type="ChEBI" id="CHEBI:29985"/>
    </ligand>
</feature>
<dbReference type="FunFam" id="3.40.640.10:FF:000010">
    <property type="entry name" value="Phosphoserine aminotransferase"/>
    <property type="match status" value="1"/>
</dbReference>
<dbReference type="SUPFAM" id="SSF53383">
    <property type="entry name" value="PLP-dependent transferases"/>
    <property type="match status" value="1"/>
</dbReference>
<comment type="caution">
    <text evidence="12">Lacks conserved residue(s) required for the propagation of feature annotation.</text>
</comment>
<comment type="cofactor">
    <cofactor evidence="12">
        <name>pyridoxal 5'-phosphate</name>
        <dbReference type="ChEBI" id="CHEBI:597326"/>
    </cofactor>
    <text evidence="12">Binds 1 pyridoxal phosphate per subunit.</text>
</comment>
<organism evidence="14 15">
    <name type="scientific">Prevotella heparinolytica</name>
    <dbReference type="NCBI Taxonomy" id="28113"/>
    <lineage>
        <taxon>Bacteria</taxon>
        <taxon>Pseudomonadati</taxon>
        <taxon>Bacteroidota</taxon>
        <taxon>Bacteroidia</taxon>
        <taxon>Bacteroidales</taxon>
        <taxon>Bacteroidaceae</taxon>
        <taxon>Bacteroides</taxon>
    </lineage>
</organism>
<comment type="subcellular location">
    <subcellularLocation>
        <location evidence="12">Cytoplasm</location>
    </subcellularLocation>
</comment>
<dbReference type="EC" id="2.6.1.52" evidence="12"/>